<dbReference type="SFLD" id="SFLDG00358">
    <property type="entry name" value="Main_(cytGST)"/>
    <property type="match status" value="1"/>
</dbReference>
<feature type="domain" description="GST C-terminal" evidence="3">
    <location>
        <begin position="131"/>
        <end position="260"/>
    </location>
</feature>
<feature type="domain" description="GST N-terminal" evidence="2">
    <location>
        <begin position="44"/>
        <end position="125"/>
    </location>
</feature>
<organism evidence="4 5">
    <name type="scientific">Arctia plantaginis</name>
    <name type="common">Wood tiger moth</name>
    <name type="synonym">Phalaena plantaginis</name>
    <dbReference type="NCBI Taxonomy" id="874455"/>
    <lineage>
        <taxon>Eukaryota</taxon>
        <taxon>Metazoa</taxon>
        <taxon>Ecdysozoa</taxon>
        <taxon>Arthropoda</taxon>
        <taxon>Hexapoda</taxon>
        <taxon>Insecta</taxon>
        <taxon>Pterygota</taxon>
        <taxon>Neoptera</taxon>
        <taxon>Endopterygota</taxon>
        <taxon>Lepidoptera</taxon>
        <taxon>Glossata</taxon>
        <taxon>Ditrysia</taxon>
        <taxon>Noctuoidea</taxon>
        <taxon>Erebidae</taxon>
        <taxon>Arctiinae</taxon>
        <taxon>Arctia</taxon>
    </lineage>
</organism>
<dbReference type="PROSITE" id="PS50404">
    <property type="entry name" value="GST_NTER"/>
    <property type="match status" value="1"/>
</dbReference>
<dbReference type="EMBL" id="CADEBD010000348">
    <property type="protein sequence ID" value="CAB3250403.1"/>
    <property type="molecule type" value="Genomic_DNA"/>
</dbReference>
<comment type="caution">
    <text evidence="4">The sequence shown here is derived from an EMBL/GenBank/DDBJ whole genome shotgun (WGS) entry which is preliminary data.</text>
</comment>
<name>A0A8S1AYU6_ARCPL</name>
<evidence type="ECO:0000256" key="1">
    <source>
        <dbReference type="RuleBase" id="RU003494"/>
    </source>
</evidence>
<evidence type="ECO:0000259" key="2">
    <source>
        <dbReference type="PROSITE" id="PS50404"/>
    </source>
</evidence>
<dbReference type="InterPro" id="IPR036249">
    <property type="entry name" value="Thioredoxin-like_sf"/>
</dbReference>
<comment type="similarity">
    <text evidence="1">Belongs to the GST superfamily.</text>
</comment>
<dbReference type="Gene3D" id="3.40.30.10">
    <property type="entry name" value="Glutaredoxin"/>
    <property type="match status" value="2"/>
</dbReference>
<accession>A0A8S1AYU6</accession>
<dbReference type="SUPFAM" id="SSF47616">
    <property type="entry name" value="GST C-terminal domain-like"/>
    <property type="match status" value="1"/>
</dbReference>
<dbReference type="InterPro" id="IPR040079">
    <property type="entry name" value="Glutathione_S-Trfase"/>
</dbReference>
<dbReference type="Proteomes" id="UP000494256">
    <property type="component" value="Unassembled WGS sequence"/>
</dbReference>
<evidence type="ECO:0000313" key="5">
    <source>
        <dbReference type="Proteomes" id="UP000494256"/>
    </source>
</evidence>
<dbReference type="SFLD" id="SFLDS00019">
    <property type="entry name" value="Glutathione_Transferase_(cytos"/>
    <property type="match status" value="1"/>
</dbReference>
<dbReference type="PROSITE" id="PS50405">
    <property type="entry name" value="GST_CTER"/>
    <property type="match status" value="1"/>
</dbReference>
<dbReference type="OrthoDB" id="8197399at2759"/>
<dbReference type="Pfam" id="PF00043">
    <property type="entry name" value="GST_C"/>
    <property type="match status" value="1"/>
</dbReference>
<dbReference type="CDD" id="cd03177">
    <property type="entry name" value="GST_C_Delta_Epsilon"/>
    <property type="match status" value="1"/>
</dbReference>
<dbReference type="InterPro" id="IPR004046">
    <property type="entry name" value="GST_C"/>
</dbReference>
<dbReference type="GO" id="GO:0004364">
    <property type="term" value="F:glutathione transferase activity"/>
    <property type="evidence" value="ECO:0007669"/>
    <property type="project" value="TreeGrafter"/>
</dbReference>
<evidence type="ECO:0008006" key="6">
    <source>
        <dbReference type="Google" id="ProtNLM"/>
    </source>
</evidence>
<dbReference type="FunFam" id="3.40.30.10:FF:000295">
    <property type="entry name" value="Glutathione S-transferase unclassified 1"/>
    <property type="match status" value="1"/>
</dbReference>
<dbReference type="AlphaFoldDB" id="A0A8S1AYU6"/>
<dbReference type="SUPFAM" id="SSF52833">
    <property type="entry name" value="Thioredoxin-like"/>
    <property type="match status" value="2"/>
</dbReference>
<dbReference type="Gene3D" id="1.20.1050.10">
    <property type="match status" value="1"/>
</dbReference>
<evidence type="ECO:0000259" key="3">
    <source>
        <dbReference type="PROSITE" id="PS50405"/>
    </source>
</evidence>
<dbReference type="InterPro" id="IPR036282">
    <property type="entry name" value="Glutathione-S-Trfase_C_sf"/>
</dbReference>
<gene>
    <name evidence="4" type="ORF">APLA_LOCUS13091</name>
</gene>
<dbReference type="PANTHER" id="PTHR43969:SF7">
    <property type="entry name" value="GST-CONTAINING FLYWCH ZINC-FINGER PROTEIN"/>
    <property type="match status" value="1"/>
</dbReference>
<dbReference type="PANTHER" id="PTHR43969">
    <property type="entry name" value="GLUTATHIONE S TRANSFERASE D10, ISOFORM A-RELATED"/>
    <property type="match status" value="1"/>
</dbReference>
<dbReference type="Pfam" id="PF02798">
    <property type="entry name" value="GST_N"/>
    <property type="match status" value="1"/>
</dbReference>
<dbReference type="FunFam" id="1.20.1050.10:FF:000007">
    <property type="entry name" value="Glutathione S-transferase 1-1"/>
    <property type="match status" value="1"/>
</dbReference>
<dbReference type="InterPro" id="IPR004045">
    <property type="entry name" value="Glutathione_S-Trfase_N"/>
</dbReference>
<sequence length="276" mass="31511">MVLKLYSVADGPPSLSCRQTLAALDIPFELVDVNFNSGEHMTEEYAKLYSVADGPPSLSCRQTLAALDIPFELVDVNFNSGEHMTEEYAKLNPQKEIPVLVDDEFCLSESVAIMQYVCDRYKPDSQLYPKEPKARALINHRLLFNLTTYYASIAPYAMAPIFFDYERTPGGLKRVYMAMEIFETYLNRLGTTYAAADHLTIADFPLINSTMVLEAIDVDFSKYPKITKWYNEFKKIHPSLWKISSDGMKEIQYFEANRPDLSHLNHPIHPARKAKT</sequence>
<dbReference type="InterPro" id="IPR010987">
    <property type="entry name" value="Glutathione-S-Trfase_C-like"/>
</dbReference>
<reference evidence="4 5" key="1">
    <citation type="submission" date="2020-04" db="EMBL/GenBank/DDBJ databases">
        <authorList>
            <person name="Wallbank WR R."/>
            <person name="Pardo Diaz C."/>
            <person name="Kozak K."/>
            <person name="Martin S."/>
            <person name="Jiggins C."/>
            <person name="Moest M."/>
            <person name="Warren A I."/>
            <person name="Byers J.R.P. K."/>
            <person name="Montejo-Kovacevich G."/>
            <person name="Yen C E."/>
        </authorList>
    </citation>
    <scope>NUCLEOTIDE SEQUENCE [LARGE SCALE GENOMIC DNA]</scope>
</reference>
<dbReference type="GO" id="GO:0006749">
    <property type="term" value="P:glutathione metabolic process"/>
    <property type="evidence" value="ECO:0007669"/>
    <property type="project" value="TreeGrafter"/>
</dbReference>
<evidence type="ECO:0000313" key="4">
    <source>
        <dbReference type="EMBL" id="CAB3250403.1"/>
    </source>
</evidence>
<protein>
    <recommendedName>
        <fullName evidence="6">Glutathione S-transferase</fullName>
    </recommendedName>
</protein>
<proteinExistence type="inferred from homology"/>